<organism evidence="5 6">
    <name type="scientific">Halostagnicola kamekurae</name>
    <dbReference type="NCBI Taxonomy" id="619731"/>
    <lineage>
        <taxon>Archaea</taxon>
        <taxon>Methanobacteriati</taxon>
        <taxon>Methanobacteriota</taxon>
        <taxon>Stenosarchaea group</taxon>
        <taxon>Halobacteria</taxon>
        <taxon>Halobacteriales</taxon>
        <taxon>Natrialbaceae</taxon>
        <taxon>Halostagnicola</taxon>
    </lineage>
</organism>
<evidence type="ECO:0000313" key="5">
    <source>
        <dbReference type="EMBL" id="SFS73717.1"/>
    </source>
</evidence>
<evidence type="ECO:0000259" key="3">
    <source>
        <dbReference type="Pfam" id="PF26237"/>
    </source>
</evidence>
<sequence>MKIDVVETLHQPEYTGDDRCEPCTILNLVIAAVLSSLIARKSKLGGALALGCSIGLIYLRGYLIPGTPTLTKRYLPPEVLRWFGKDPEPVVASGLGSPDATATIEDPTQEDRSDEPTEAASAASANAPSEETPAEGDAETVGHGSESDAESADGPEAGMDLETYFMDEEILEPCEESDDLCLTDAFETAWFEEIEPIADGEITAADAAAAFGFEEDPDEFELLTRDGVHTLRANSSRTGQWPSRPALVADVAASRVFESWVDDWDAFAPAQKGQLLNSLRMFLETCPTTGGDIQIGEEVVESCCSSHKVFAVTCEDTGERLFEHRIADT</sequence>
<dbReference type="OrthoDB" id="292134at2157"/>
<keyword evidence="6" id="KW-1185">Reference proteome</keyword>
<dbReference type="InterPro" id="IPR058675">
    <property type="entry name" value="DUF8054_C"/>
</dbReference>
<dbReference type="InterPro" id="IPR058674">
    <property type="entry name" value="DUF8054_N"/>
</dbReference>
<feature type="domain" description="DUF8054" evidence="2">
    <location>
        <begin position="6"/>
        <end position="86"/>
    </location>
</feature>
<feature type="region of interest" description="Disordered" evidence="1">
    <location>
        <begin position="91"/>
        <end position="157"/>
    </location>
</feature>
<dbReference type="RefSeq" id="WP_092904968.1">
    <property type="nucleotide sequence ID" value="NZ_FOZS01000002.1"/>
</dbReference>
<evidence type="ECO:0000259" key="2">
    <source>
        <dbReference type="Pfam" id="PF26236"/>
    </source>
</evidence>
<feature type="domain" description="DUF8054" evidence="3">
    <location>
        <begin position="284"/>
        <end position="324"/>
    </location>
</feature>
<proteinExistence type="predicted"/>
<dbReference type="Pfam" id="PF26236">
    <property type="entry name" value="DUF8054_N"/>
    <property type="match status" value="1"/>
</dbReference>
<feature type="compositionally biased region" description="Low complexity" evidence="1">
    <location>
        <begin position="118"/>
        <end position="131"/>
    </location>
</feature>
<dbReference type="Pfam" id="PF26237">
    <property type="entry name" value="DUF8054_C"/>
    <property type="match status" value="1"/>
</dbReference>
<dbReference type="Proteomes" id="UP000199199">
    <property type="component" value="Unassembled WGS sequence"/>
</dbReference>
<dbReference type="EMBL" id="FOZS01000002">
    <property type="protein sequence ID" value="SFS73717.1"/>
    <property type="molecule type" value="Genomic_DNA"/>
</dbReference>
<accession>A0A1I6S9V4</accession>
<evidence type="ECO:0000256" key="1">
    <source>
        <dbReference type="SAM" id="MobiDB-lite"/>
    </source>
</evidence>
<gene>
    <name evidence="5" type="ORF">SAMN04488556_2515</name>
</gene>
<feature type="domain" description="DUF8054" evidence="4">
    <location>
        <begin position="160"/>
        <end position="281"/>
    </location>
</feature>
<dbReference type="InterPro" id="IPR058775">
    <property type="entry name" value="DUF8054_M"/>
</dbReference>
<dbReference type="AlphaFoldDB" id="A0A1I6S9V4"/>
<dbReference type="Pfam" id="PF26238">
    <property type="entry name" value="DUF8054_M"/>
    <property type="match status" value="1"/>
</dbReference>
<protein>
    <submittedName>
        <fullName evidence="5">Uncharacterized protein</fullName>
    </submittedName>
</protein>
<evidence type="ECO:0000259" key="4">
    <source>
        <dbReference type="Pfam" id="PF26238"/>
    </source>
</evidence>
<reference evidence="6" key="1">
    <citation type="submission" date="2016-10" db="EMBL/GenBank/DDBJ databases">
        <authorList>
            <person name="Varghese N."/>
            <person name="Submissions S."/>
        </authorList>
    </citation>
    <scope>NUCLEOTIDE SEQUENCE [LARGE SCALE GENOMIC DNA]</scope>
    <source>
        <strain evidence="6">DSM 22427</strain>
    </source>
</reference>
<name>A0A1I6S9V4_9EURY</name>
<evidence type="ECO:0000313" key="6">
    <source>
        <dbReference type="Proteomes" id="UP000199199"/>
    </source>
</evidence>